<dbReference type="InterPro" id="IPR035965">
    <property type="entry name" value="PAS-like_dom_sf"/>
</dbReference>
<dbReference type="CDD" id="cd00130">
    <property type="entry name" value="PAS"/>
    <property type="match status" value="3"/>
</dbReference>
<feature type="domain" description="PAC" evidence="8">
    <location>
        <begin position="215"/>
        <end position="267"/>
    </location>
</feature>
<evidence type="ECO:0000313" key="10">
    <source>
        <dbReference type="Proteomes" id="UP000480178"/>
    </source>
</evidence>
<evidence type="ECO:0000259" key="7">
    <source>
        <dbReference type="PROSITE" id="PS50109"/>
    </source>
</evidence>
<dbReference type="Gene3D" id="3.30.450.20">
    <property type="entry name" value="PAS domain"/>
    <property type="match status" value="4"/>
</dbReference>
<gene>
    <name evidence="9" type="ORF">GXP67_18295</name>
</gene>
<dbReference type="SUPFAM" id="SSF47384">
    <property type="entry name" value="Homodimeric domain of signal transducing histidine kinase"/>
    <property type="match status" value="1"/>
</dbReference>
<evidence type="ECO:0000259" key="8">
    <source>
        <dbReference type="PROSITE" id="PS50113"/>
    </source>
</evidence>
<dbReference type="InterPro" id="IPR003594">
    <property type="entry name" value="HATPase_dom"/>
</dbReference>
<dbReference type="AlphaFoldDB" id="A0A6C0GLE7"/>
<feature type="domain" description="PAC" evidence="8">
    <location>
        <begin position="486"/>
        <end position="537"/>
    </location>
</feature>
<dbReference type="CDD" id="cd00082">
    <property type="entry name" value="HisKA"/>
    <property type="match status" value="1"/>
</dbReference>
<dbReference type="InterPro" id="IPR000700">
    <property type="entry name" value="PAS-assoc_C"/>
</dbReference>
<dbReference type="InterPro" id="IPR001610">
    <property type="entry name" value="PAC"/>
</dbReference>
<dbReference type="EC" id="2.7.13.3" evidence="2"/>
<dbReference type="PROSITE" id="PS50109">
    <property type="entry name" value="HIS_KIN"/>
    <property type="match status" value="1"/>
</dbReference>
<dbReference type="InterPro" id="IPR036890">
    <property type="entry name" value="HATPase_C_sf"/>
</dbReference>
<dbReference type="InterPro" id="IPR052162">
    <property type="entry name" value="Sensor_kinase/Photoreceptor"/>
</dbReference>
<dbReference type="SMART" id="SM00388">
    <property type="entry name" value="HisKA"/>
    <property type="match status" value="1"/>
</dbReference>
<keyword evidence="10" id="KW-1185">Reference proteome</keyword>
<accession>A0A6C0GLE7</accession>
<dbReference type="RefSeq" id="WP_162444463.1">
    <property type="nucleotide sequence ID" value="NZ_CP048222.1"/>
</dbReference>
<proteinExistence type="predicted"/>
<dbReference type="InterPro" id="IPR000014">
    <property type="entry name" value="PAS"/>
</dbReference>
<evidence type="ECO:0000256" key="2">
    <source>
        <dbReference type="ARBA" id="ARBA00012438"/>
    </source>
</evidence>
<evidence type="ECO:0000313" key="9">
    <source>
        <dbReference type="EMBL" id="QHT68452.1"/>
    </source>
</evidence>
<dbReference type="InterPro" id="IPR004358">
    <property type="entry name" value="Sig_transdc_His_kin-like_C"/>
</dbReference>
<dbReference type="PANTHER" id="PTHR43304">
    <property type="entry name" value="PHYTOCHROME-LIKE PROTEIN CPH1"/>
    <property type="match status" value="1"/>
</dbReference>
<feature type="domain" description="PAC" evidence="8">
    <location>
        <begin position="356"/>
        <end position="411"/>
    </location>
</feature>
<dbReference type="PROSITE" id="PS50113">
    <property type="entry name" value="PAC"/>
    <property type="match status" value="3"/>
</dbReference>
<dbReference type="SUPFAM" id="SSF55785">
    <property type="entry name" value="PYP-like sensor domain (PAS domain)"/>
    <property type="match status" value="4"/>
</dbReference>
<dbReference type="PANTHER" id="PTHR43304:SF1">
    <property type="entry name" value="PAC DOMAIN-CONTAINING PROTEIN"/>
    <property type="match status" value="1"/>
</dbReference>
<dbReference type="InterPro" id="IPR005467">
    <property type="entry name" value="His_kinase_dom"/>
</dbReference>
<keyword evidence="6" id="KW-0175">Coiled coil</keyword>
<dbReference type="Pfam" id="PF00512">
    <property type="entry name" value="HisKA"/>
    <property type="match status" value="1"/>
</dbReference>
<evidence type="ECO:0000256" key="4">
    <source>
        <dbReference type="ARBA" id="ARBA00022679"/>
    </source>
</evidence>
<dbReference type="InterPro" id="IPR013655">
    <property type="entry name" value="PAS_fold_3"/>
</dbReference>
<name>A0A6C0GLE7_9BACT</name>
<sequence>MKNSVSSLIENQLLLQSYAQAPVAIGIYLGKNYTIAFANPVMREIWGRNPEQVLDKPLFEALPEVAGQGFEEILEEVWKTGKSFSGNEMPAPLERNGRMELCYFNILYQPVREEAGEVIGIIQLASEVTTSVKARQKAERNEELLKTALEAGKMGTWHEDLVQGTITRSVGYDRIFGYEEALQEWNQAILLAHIVAEDKKVFKENYQQGLKNGYLDCEVRIRRVDKSIHWVHFKGEAYYNMKGTPMGISGIIMDITERKQESEREKQMAMEQSARKEAEKQTKLLQDMFRDAPAMICILKGPEHTFELVNTLYQQLFSNRVLIGKTLLEALPELRSQPFKEILDGVYQTGKPFIGKEVPLTIDRFNTGQMEKIYVNFVYQAMRDIEGEINGILVFAFEVTEQIEVRQKIEHSEENLRLALEAGKMGTWQLDLQTDQSLRSLHHDQIFGYQSTLPEWGIDTFIAHVVPEDRENVKASFSMARSTGTLQLECQIIRADGERRWISVKGQVFYEQEQPVRIAGVVLDITESKQGELALQALSKELAKANKELIAANDEIHASNEALLHTNENLAKTNEKLTKVNIDLDNFVYAASHDLKSPVTSLIGLLKYLRRNSSGKLDEKGQELLDMIDLSAGRLQQTIHDLTQIAKVQRQTGEEKETIFFPDLLTGIQSDLQELIQESGVQIKLNLCVERIFYSRQNVRSILFNLISNAIKYRSPDRRAQICLATYEENGRVILKITDNGLGLSASQQQNLFTMFKRFHNHVEGSGIGLYMIKRMLENNGGTIEAESVLGEGTTFTVQF</sequence>
<evidence type="ECO:0000256" key="3">
    <source>
        <dbReference type="ARBA" id="ARBA00022553"/>
    </source>
</evidence>
<dbReference type="SUPFAM" id="SSF55874">
    <property type="entry name" value="ATPase domain of HSP90 chaperone/DNA topoisomerase II/histidine kinase"/>
    <property type="match status" value="1"/>
</dbReference>
<dbReference type="InterPro" id="IPR003661">
    <property type="entry name" value="HisK_dim/P_dom"/>
</dbReference>
<dbReference type="PRINTS" id="PR00344">
    <property type="entry name" value="BCTRLSENSOR"/>
</dbReference>
<evidence type="ECO:0000256" key="6">
    <source>
        <dbReference type="SAM" id="Coils"/>
    </source>
</evidence>
<dbReference type="InterPro" id="IPR013656">
    <property type="entry name" value="PAS_4"/>
</dbReference>
<keyword evidence="3" id="KW-0597">Phosphoprotein</keyword>
<dbReference type="CDD" id="cd00075">
    <property type="entry name" value="HATPase"/>
    <property type="match status" value="1"/>
</dbReference>
<protein>
    <recommendedName>
        <fullName evidence="2">histidine kinase</fullName>
        <ecNumber evidence="2">2.7.13.3</ecNumber>
    </recommendedName>
</protein>
<dbReference type="KEGG" id="rhoz:GXP67_18295"/>
<dbReference type="SMART" id="SM00387">
    <property type="entry name" value="HATPase_c"/>
    <property type="match status" value="1"/>
</dbReference>
<dbReference type="EMBL" id="CP048222">
    <property type="protein sequence ID" value="QHT68452.1"/>
    <property type="molecule type" value="Genomic_DNA"/>
</dbReference>
<reference evidence="9 10" key="1">
    <citation type="submission" date="2020-01" db="EMBL/GenBank/DDBJ databases">
        <authorList>
            <person name="Kim M.K."/>
        </authorList>
    </citation>
    <scope>NUCLEOTIDE SEQUENCE [LARGE SCALE GENOMIC DNA]</scope>
    <source>
        <strain evidence="9 10">172606-1</strain>
    </source>
</reference>
<dbReference type="SMART" id="SM00086">
    <property type="entry name" value="PAC"/>
    <property type="match status" value="3"/>
</dbReference>
<feature type="domain" description="Histidine kinase" evidence="7">
    <location>
        <begin position="590"/>
        <end position="800"/>
    </location>
</feature>
<dbReference type="Gene3D" id="2.10.70.100">
    <property type="match status" value="2"/>
</dbReference>
<dbReference type="NCBIfam" id="TIGR00229">
    <property type="entry name" value="sensory_box"/>
    <property type="match status" value="2"/>
</dbReference>
<dbReference type="Gene3D" id="1.10.287.130">
    <property type="match status" value="1"/>
</dbReference>
<dbReference type="Proteomes" id="UP000480178">
    <property type="component" value="Chromosome"/>
</dbReference>
<dbReference type="Pfam" id="PF08447">
    <property type="entry name" value="PAS_3"/>
    <property type="match status" value="2"/>
</dbReference>
<dbReference type="Pfam" id="PF02518">
    <property type="entry name" value="HATPase_c"/>
    <property type="match status" value="1"/>
</dbReference>
<keyword evidence="5" id="KW-0418">Kinase</keyword>
<dbReference type="GO" id="GO:0000155">
    <property type="term" value="F:phosphorelay sensor kinase activity"/>
    <property type="evidence" value="ECO:0007669"/>
    <property type="project" value="InterPro"/>
</dbReference>
<feature type="coiled-coil region" evidence="6">
    <location>
        <begin position="528"/>
        <end position="562"/>
    </location>
</feature>
<evidence type="ECO:0000256" key="1">
    <source>
        <dbReference type="ARBA" id="ARBA00000085"/>
    </source>
</evidence>
<dbReference type="Pfam" id="PF08448">
    <property type="entry name" value="PAS_4"/>
    <property type="match status" value="2"/>
</dbReference>
<comment type="catalytic activity">
    <reaction evidence="1">
        <text>ATP + protein L-histidine = ADP + protein N-phospho-L-histidine.</text>
        <dbReference type="EC" id="2.7.13.3"/>
    </reaction>
</comment>
<keyword evidence="4" id="KW-0808">Transferase</keyword>
<organism evidence="9 10">
    <name type="scientific">Rhodocytophaga rosea</name>
    <dbReference type="NCBI Taxonomy" id="2704465"/>
    <lineage>
        <taxon>Bacteria</taxon>
        <taxon>Pseudomonadati</taxon>
        <taxon>Bacteroidota</taxon>
        <taxon>Cytophagia</taxon>
        <taxon>Cytophagales</taxon>
        <taxon>Rhodocytophagaceae</taxon>
        <taxon>Rhodocytophaga</taxon>
    </lineage>
</organism>
<dbReference type="SMART" id="SM00091">
    <property type="entry name" value="PAS"/>
    <property type="match status" value="3"/>
</dbReference>
<evidence type="ECO:0000256" key="5">
    <source>
        <dbReference type="ARBA" id="ARBA00022777"/>
    </source>
</evidence>
<feature type="coiled-coil region" evidence="6">
    <location>
        <begin position="252"/>
        <end position="279"/>
    </location>
</feature>
<dbReference type="InterPro" id="IPR036097">
    <property type="entry name" value="HisK_dim/P_sf"/>
</dbReference>
<dbReference type="Gene3D" id="3.30.565.10">
    <property type="entry name" value="Histidine kinase-like ATPase, C-terminal domain"/>
    <property type="match status" value="1"/>
</dbReference>